<dbReference type="RefSeq" id="WP_144041732.1">
    <property type="nucleotide sequence ID" value="NZ_BMPL01000025.1"/>
</dbReference>
<feature type="transmembrane region" description="Helical" evidence="1">
    <location>
        <begin position="546"/>
        <end position="566"/>
    </location>
</feature>
<dbReference type="GO" id="GO:0016020">
    <property type="term" value="C:membrane"/>
    <property type="evidence" value="ECO:0007669"/>
    <property type="project" value="InterPro"/>
</dbReference>
<dbReference type="Pfam" id="PF00115">
    <property type="entry name" value="COX1"/>
    <property type="match status" value="1"/>
</dbReference>
<dbReference type="PANTHER" id="PTHR10422">
    <property type="entry name" value="CYTOCHROME C OXIDASE SUBUNIT 1"/>
    <property type="match status" value="1"/>
</dbReference>
<dbReference type="GO" id="GO:0004129">
    <property type="term" value="F:cytochrome-c oxidase activity"/>
    <property type="evidence" value="ECO:0007669"/>
    <property type="project" value="InterPro"/>
</dbReference>
<feature type="transmembrane region" description="Helical" evidence="1">
    <location>
        <begin position="586"/>
        <end position="609"/>
    </location>
</feature>
<dbReference type="PANTHER" id="PTHR10422:SF38">
    <property type="entry name" value="CYTOCHROME B SUBUNIT OF NITRIC OXIDE REDUCTASE"/>
    <property type="match status" value="1"/>
</dbReference>
<dbReference type="OrthoDB" id="9767153at2"/>
<feature type="transmembrane region" description="Helical" evidence="1">
    <location>
        <begin position="723"/>
        <end position="741"/>
    </location>
</feature>
<dbReference type="Proteomes" id="UP000318126">
    <property type="component" value="Unassembled WGS sequence"/>
</dbReference>
<dbReference type="AlphaFoldDB" id="A0A553JJY3"/>
<dbReference type="GO" id="GO:0009060">
    <property type="term" value="P:aerobic respiration"/>
    <property type="evidence" value="ECO:0007669"/>
    <property type="project" value="InterPro"/>
</dbReference>
<keyword evidence="1" id="KW-0472">Membrane</keyword>
<dbReference type="InterPro" id="IPR000883">
    <property type="entry name" value="Cyt_C_Oxase_1"/>
</dbReference>
<dbReference type="EMBL" id="VKGK01000027">
    <property type="protein sequence ID" value="TRY12754.1"/>
    <property type="molecule type" value="Genomic_DNA"/>
</dbReference>
<dbReference type="Pfam" id="PF22085">
    <property type="entry name" value="NorB_cytochrome_c-like"/>
    <property type="match status" value="1"/>
</dbReference>
<organism evidence="3 4">
    <name type="scientific">Shewanella hanedai</name>
    <name type="common">Alteromonas hanedai</name>
    <dbReference type="NCBI Taxonomy" id="25"/>
    <lineage>
        <taxon>Bacteria</taxon>
        <taxon>Pseudomonadati</taxon>
        <taxon>Pseudomonadota</taxon>
        <taxon>Gammaproteobacteria</taxon>
        <taxon>Alteromonadales</taxon>
        <taxon>Shewanellaceae</taxon>
        <taxon>Shewanella</taxon>
    </lineage>
</organism>
<keyword evidence="1" id="KW-1133">Transmembrane helix</keyword>
<feature type="transmembrane region" description="Helical" evidence="1">
    <location>
        <begin position="7"/>
        <end position="27"/>
    </location>
</feature>
<accession>A0A553JJY3</accession>
<name>A0A553JJY3_SHEHA</name>
<evidence type="ECO:0000256" key="1">
    <source>
        <dbReference type="SAM" id="Phobius"/>
    </source>
</evidence>
<feature type="domain" description="Nitric oxide reductase subunit B cytochrome c-like" evidence="2">
    <location>
        <begin position="38"/>
        <end position="218"/>
    </location>
</feature>
<keyword evidence="1" id="KW-0812">Transmembrane</keyword>
<dbReference type="SUPFAM" id="SSF81442">
    <property type="entry name" value="Cytochrome c oxidase subunit I-like"/>
    <property type="match status" value="1"/>
</dbReference>
<feature type="transmembrane region" description="Helical" evidence="1">
    <location>
        <begin position="445"/>
        <end position="466"/>
    </location>
</feature>
<dbReference type="GO" id="GO:0020037">
    <property type="term" value="F:heme binding"/>
    <property type="evidence" value="ECO:0007669"/>
    <property type="project" value="InterPro"/>
</dbReference>
<dbReference type="InterPro" id="IPR036927">
    <property type="entry name" value="Cyt_c_oxase-like_su1_sf"/>
</dbReference>
<feature type="transmembrane region" description="Helical" evidence="1">
    <location>
        <begin position="516"/>
        <end position="534"/>
    </location>
</feature>
<reference evidence="4" key="1">
    <citation type="submission" date="2019-07" db="EMBL/GenBank/DDBJ databases">
        <title>Shewanella sp. YLB-08 draft genomic sequence.</title>
        <authorList>
            <person name="Yu L."/>
        </authorList>
    </citation>
    <scope>NUCLEOTIDE SEQUENCE [LARGE SCALE GENOMIC DNA]</scope>
    <source>
        <strain evidence="4">JCM 20706</strain>
    </source>
</reference>
<sequence length="750" mass="84915">MEPRSRNALIVLLAVCVFSFSILLFIGSEIYRQAPPIPQIVVDTEGNQVYSYDDIDTGQMAWRSMGGHQLGSIWGHGAYIAPDWTADWLHREQQAWLAISASLIYQKDFDSLSYEQQLILTDAYRREARKNTYNPDDGSITLSTVRVAAIAVVTNHYVSLFGNEPETEQLRNDYAMMDNTLDTLERREAFTAFVFWTAWAAISERPGQTYTYTNNWPYDPTMGNVITSDSIFWSILSVVFLLGGIGALAWYHSAIKHDELPHVDVDPLMERNALPAQRATYKYFYTAIALFVVQIFLGGVTAHYGVEGQEFYGIPIADYIPYSLTRTWHTQIAVFWIATIWLGTGLFVATALSGQEGKYQKLGINLLWGALLVVVVGSMIGEWLAIQQDWMSLETGYWFGHQGLEYVDLGRFWQILLFAGLMFWLVLVTMAVYPVFKDKSEQKPLFILLYVSTLCIGFFYGAAFMMGEHTNLAINEYWRWWVVHLWVEGFFETFATAILALIFVRLKLIRGRSATFAVLFSTAIFLTGGILGTLHHLYFTGTPTSVIAWGSMFSALEVVPLSLIGFEAYQTYTMRNKAPWMARYKWAIMFFVASAFWNLVGAGLLGFLINPPVSLYFIQGLNTTATHAHGAFMGVYGMLGIGLMLICLRHHFDLDRRTNNLLKGSFWSLNIGLAAMLSMSLLPVGLIQFRAVLEKGYWYARSPEILQSELVRNFVWARMLGDVLFIIGGVLLGLFVMGLVIKSYRRTPTN</sequence>
<evidence type="ECO:0000313" key="4">
    <source>
        <dbReference type="Proteomes" id="UP000318126"/>
    </source>
</evidence>
<proteinExistence type="predicted"/>
<evidence type="ECO:0000313" key="3">
    <source>
        <dbReference type="EMBL" id="TRY12754.1"/>
    </source>
</evidence>
<comment type="caution">
    <text evidence="3">The sequence shown here is derived from an EMBL/GenBank/DDBJ whole genome shotgun (WGS) entry which is preliminary data.</text>
</comment>
<dbReference type="Gene3D" id="1.20.210.10">
    <property type="entry name" value="Cytochrome c oxidase-like, subunit I domain"/>
    <property type="match status" value="1"/>
</dbReference>
<feature type="transmembrane region" description="Helical" evidence="1">
    <location>
        <begin position="669"/>
        <end position="689"/>
    </location>
</feature>
<feature type="transmembrane region" description="Helical" evidence="1">
    <location>
        <begin position="231"/>
        <end position="251"/>
    </location>
</feature>
<feature type="transmembrane region" description="Helical" evidence="1">
    <location>
        <begin position="478"/>
        <end position="504"/>
    </location>
</feature>
<feature type="transmembrane region" description="Helical" evidence="1">
    <location>
        <begin position="366"/>
        <end position="386"/>
    </location>
</feature>
<evidence type="ECO:0000259" key="2">
    <source>
        <dbReference type="Pfam" id="PF22085"/>
    </source>
</evidence>
<protein>
    <submittedName>
        <fullName evidence="3">Nitric-oxide reductase large subunit</fullName>
    </submittedName>
</protein>
<keyword evidence="4" id="KW-1185">Reference proteome</keyword>
<feature type="transmembrane region" description="Helical" evidence="1">
    <location>
        <begin position="283"/>
        <end position="306"/>
    </location>
</feature>
<feature type="transmembrane region" description="Helical" evidence="1">
    <location>
        <begin position="333"/>
        <end position="354"/>
    </location>
</feature>
<feature type="transmembrane region" description="Helical" evidence="1">
    <location>
        <begin position="629"/>
        <end position="648"/>
    </location>
</feature>
<feature type="transmembrane region" description="Helical" evidence="1">
    <location>
        <begin position="412"/>
        <end position="433"/>
    </location>
</feature>
<dbReference type="InterPro" id="IPR054309">
    <property type="entry name" value="NorB_cytochrome_c-like"/>
</dbReference>
<gene>
    <name evidence="3" type="ORF">FN961_18870</name>
</gene>